<dbReference type="EMBL" id="BSFE01000003">
    <property type="protein sequence ID" value="GLK52096.1"/>
    <property type="molecule type" value="Genomic_DNA"/>
</dbReference>
<accession>A0A9W6IKM8</accession>
<evidence type="ECO:0000313" key="3">
    <source>
        <dbReference type="Proteomes" id="UP001143486"/>
    </source>
</evidence>
<reference evidence="2" key="1">
    <citation type="journal article" date="2014" name="Int. J. Syst. Evol. Microbiol.">
        <title>Complete genome sequence of Corynebacterium casei LMG S-19264T (=DSM 44701T), isolated from a smear-ripened cheese.</title>
        <authorList>
            <consortium name="US DOE Joint Genome Institute (JGI-PGF)"/>
            <person name="Walter F."/>
            <person name="Albersmeier A."/>
            <person name="Kalinowski J."/>
            <person name="Ruckert C."/>
        </authorList>
    </citation>
    <scope>NUCLEOTIDE SEQUENCE</scope>
    <source>
        <strain evidence="2">VKM B-1513</strain>
    </source>
</reference>
<protein>
    <recommendedName>
        <fullName evidence="4">UrcA family protein</fullName>
    </recommendedName>
</protein>
<organism evidence="2 3">
    <name type="scientific">Maricaulis virginensis</name>
    <dbReference type="NCBI Taxonomy" id="144022"/>
    <lineage>
        <taxon>Bacteria</taxon>
        <taxon>Pseudomonadati</taxon>
        <taxon>Pseudomonadota</taxon>
        <taxon>Alphaproteobacteria</taxon>
        <taxon>Maricaulales</taxon>
        <taxon>Maricaulaceae</taxon>
        <taxon>Maricaulis</taxon>
    </lineage>
</organism>
<comment type="caution">
    <text evidence="2">The sequence shown here is derived from an EMBL/GenBank/DDBJ whole genome shotgun (WGS) entry which is preliminary data.</text>
</comment>
<evidence type="ECO:0000256" key="1">
    <source>
        <dbReference type="SAM" id="SignalP"/>
    </source>
</evidence>
<evidence type="ECO:0000313" key="2">
    <source>
        <dbReference type="EMBL" id="GLK52096.1"/>
    </source>
</evidence>
<dbReference type="Proteomes" id="UP001143486">
    <property type="component" value="Unassembled WGS sequence"/>
</dbReference>
<gene>
    <name evidence="2" type="ORF">GCM10017621_16040</name>
</gene>
<reference evidence="2" key="2">
    <citation type="submission" date="2023-01" db="EMBL/GenBank/DDBJ databases">
        <authorList>
            <person name="Sun Q."/>
            <person name="Evtushenko L."/>
        </authorList>
    </citation>
    <scope>NUCLEOTIDE SEQUENCE</scope>
    <source>
        <strain evidence="2">VKM B-1513</strain>
    </source>
</reference>
<evidence type="ECO:0008006" key="4">
    <source>
        <dbReference type="Google" id="ProtNLM"/>
    </source>
</evidence>
<keyword evidence="1" id="KW-0732">Signal</keyword>
<dbReference type="RefSeq" id="WP_271186460.1">
    <property type="nucleotide sequence ID" value="NZ_BSFE01000003.1"/>
</dbReference>
<dbReference type="NCBIfam" id="TIGR04433">
    <property type="entry name" value="UrcA_uranyl"/>
    <property type="match status" value="1"/>
</dbReference>
<proteinExistence type="predicted"/>
<keyword evidence="3" id="KW-1185">Reference proteome</keyword>
<name>A0A9W6IKM8_9PROT</name>
<sequence length="103" mass="11144">MIRVLLAAALLTASAAPAFANDTRTVEIRYDVRDLTRPEGIRELEARIADAAEHVCELDSRRLSDRQAERRCEAETIAEALASVRAKAGEPALRPASAEASAN</sequence>
<feature type="chain" id="PRO_5040777807" description="UrcA family protein" evidence="1">
    <location>
        <begin position="21"/>
        <end position="103"/>
    </location>
</feature>
<feature type="signal peptide" evidence="1">
    <location>
        <begin position="1"/>
        <end position="20"/>
    </location>
</feature>
<dbReference type="InterPro" id="IPR030972">
    <property type="entry name" value="UrcA_uranyl"/>
</dbReference>
<dbReference type="AlphaFoldDB" id="A0A9W6IKM8"/>